<accession>A0A699GW52</accession>
<evidence type="ECO:0000256" key="1">
    <source>
        <dbReference type="ARBA" id="ARBA00002180"/>
    </source>
</evidence>
<keyword evidence="14" id="KW-0917">Virion maturation</keyword>
<dbReference type="AlphaFoldDB" id="A0A699GW52"/>
<reference evidence="19" key="1">
    <citation type="journal article" date="2019" name="Sci. Rep.">
        <title>Draft genome of Tanacetum cinerariifolium, the natural source of mosquito coil.</title>
        <authorList>
            <person name="Yamashiro T."/>
            <person name="Shiraishi A."/>
            <person name="Satake H."/>
            <person name="Nakayama K."/>
        </authorList>
    </citation>
    <scope>NUCLEOTIDE SEQUENCE</scope>
</reference>
<keyword evidence="15" id="KW-0233">DNA recombination</keyword>
<keyword evidence="4" id="KW-0540">Nuclease</keyword>
<evidence type="ECO:0000256" key="17">
    <source>
        <dbReference type="SAM" id="MobiDB-lite"/>
    </source>
</evidence>
<feature type="compositionally biased region" description="Basic and acidic residues" evidence="17">
    <location>
        <begin position="921"/>
        <end position="930"/>
    </location>
</feature>
<dbReference type="Pfam" id="PF07727">
    <property type="entry name" value="RVT_2"/>
    <property type="match status" value="1"/>
</dbReference>
<keyword evidence="13" id="KW-0808">Transferase</keyword>
<dbReference type="InterPro" id="IPR013103">
    <property type="entry name" value="RVT_2"/>
</dbReference>
<keyword evidence="9" id="KW-0067">ATP-binding</keyword>
<keyword evidence="5" id="KW-0479">Metal-binding</keyword>
<evidence type="ECO:0000256" key="4">
    <source>
        <dbReference type="ARBA" id="ARBA00022722"/>
    </source>
</evidence>
<dbReference type="GO" id="GO:0005524">
    <property type="term" value="F:ATP binding"/>
    <property type="evidence" value="ECO:0007669"/>
    <property type="project" value="UniProtKB-KW"/>
</dbReference>
<evidence type="ECO:0000313" key="19">
    <source>
        <dbReference type="EMBL" id="GEV65724.1"/>
    </source>
</evidence>
<feature type="compositionally biased region" description="Acidic residues" evidence="17">
    <location>
        <begin position="986"/>
        <end position="1023"/>
    </location>
</feature>
<proteinExistence type="predicted"/>
<dbReference type="InterPro" id="IPR039537">
    <property type="entry name" value="Retrotran_Ty1/copia-like"/>
</dbReference>
<evidence type="ECO:0000259" key="18">
    <source>
        <dbReference type="PROSITE" id="PS50994"/>
    </source>
</evidence>
<keyword evidence="12" id="KW-0695">RNA-directed DNA polymerase</keyword>
<dbReference type="GO" id="GO:0006508">
    <property type="term" value="P:proteolysis"/>
    <property type="evidence" value="ECO:0007669"/>
    <property type="project" value="UniProtKB-KW"/>
</dbReference>
<evidence type="ECO:0000256" key="5">
    <source>
        <dbReference type="ARBA" id="ARBA00022723"/>
    </source>
</evidence>
<evidence type="ECO:0000256" key="10">
    <source>
        <dbReference type="ARBA" id="ARBA00022842"/>
    </source>
</evidence>
<dbReference type="EMBL" id="BKCJ010030118">
    <property type="protein sequence ID" value="GEV65724.1"/>
    <property type="molecule type" value="Genomic_DNA"/>
</dbReference>
<name>A0A699GW52_TANCI</name>
<dbReference type="InterPro" id="IPR012337">
    <property type="entry name" value="RNaseH-like_sf"/>
</dbReference>
<dbReference type="Gene3D" id="3.30.420.10">
    <property type="entry name" value="Ribonuclease H-like superfamily/Ribonuclease H"/>
    <property type="match status" value="1"/>
</dbReference>
<keyword evidence="16" id="KW-0511">Multifunctional enzyme</keyword>
<sequence length="1246" mass="141528">MMEFGKRFVPQQELLTGEALWYHILNPSTKSSDALPIEIEAPKEPPKVSLANEILKKLKLHLANFDKVVKIRTTPNARTEGEWRHVQARIRTLAPRLLQNKEIYIEYLKYTQEHTDIIRGIVEQAKAKQPLDNALDFSCKHAQRIQELLVYVRDTCPNAINLGAKKVAVTPKNKVLQIVLWYLDSECSKHMTRNRSQLMNFVSKLLGIVRFENDNIARIIGYGDYQLGNVTISRVYYVKGLERIMVYVDLISESRDTNLYTISLDDMLKTSPNCLLSKASKTKSWLWHRRKKSSHKPKAEDTNQEKLYLLHMDLCGPMPVASINGKRYILVIVDDYSRFTWVRFLRSKDEAPEAIIKCIKNIQVHLNAIVRNVRTDNGTKFVNQTPHKKPDLSFFHVFGALCLPSNDNNGLGKLDAKADIGIFAGYTPAKKAFRIYNKRTQKIIEIIHVTFDELTAMAFEQLGSGPRIKCMTPATSSSRLVLNTVSQQPCIPRNRDDWDNLFQPMFDEYFNPPTVDVSPVLVAAAPRAVDLADSPVSTSIDQHAPSTQEQEHSSIISQGFEESPRTPHFYDDPLLESPHEESTSQGSSSNNFKQAITKPSWINAMHEEIHEFERLQVWELVPCLDKVLLIKHKWIYKVKTNEFSGVLNNKARLVAQGFRKEEGIDFEESFAPVARIEVICIFLANAAHKNMTIFQMDVNTAFLNGELKEEVYVSQPEGFINQDNPSCMYKLKKALCGLKQAPCANTNTTHAQQKGLDDDLVAPTDRLEFEKCNMRLKTNIKPKEATFQVVLDALALTSFYRAFLITADDQSISRRNKMFWHTTRDDTMFTSMRCISKHEKTQVYGAILPKELTNQTMLKSEAYKTYYAFASREKTPKPKIKTKAKVAKFDKKQPVKTSKAKGLAVLSEVALTEAEQLKMDTKRSKKDFHISHASGSGDGVDTQSKVPDDQQQKTFGTYKGTGTIPGVSDVPIYAFESDKESWGDSDKEDDDENDFEDDVDINDDESNDKDESDDERTEFDSDVIPDPNKTNVEHNEEEEEYDDEFNYKEYENITEETMFDDEDDELGFEKEEEDAHVTLTPVLDAQKAEGPTQSSSVSSDFTSKLLNIDNSSPDDNEITSLMDTTTYLATAIPEITSIFATPTPPPPTFFNHLQQEVTPTPTPTTSVATTSFTSLLDFASVFKFNKRVTSLEKDLSEINQVDQYAQALSFIAVIVDRYMDNKLGDAINKDIQAHNFDCRKEAQDEI</sequence>
<keyword evidence="13" id="KW-0548">Nucleotidyltransferase</keyword>
<dbReference type="GO" id="GO:0008233">
    <property type="term" value="F:peptidase activity"/>
    <property type="evidence" value="ECO:0007669"/>
    <property type="project" value="UniProtKB-KW"/>
</dbReference>
<evidence type="ECO:0000256" key="3">
    <source>
        <dbReference type="ARBA" id="ARBA00022670"/>
    </source>
</evidence>
<gene>
    <name evidence="19" type="ORF">Tci_137701</name>
</gene>
<evidence type="ECO:0000256" key="16">
    <source>
        <dbReference type="ARBA" id="ARBA00023268"/>
    </source>
</evidence>
<comment type="caution">
    <text evidence="19">The sequence shown here is derived from an EMBL/GenBank/DDBJ whole genome shotgun (WGS) entry which is preliminary data.</text>
</comment>
<feature type="region of interest" description="Disordered" evidence="17">
    <location>
        <begin position="921"/>
        <end position="1044"/>
    </location>
</feature>
<dbReference type="GO" id="GO:0006310">
    <property type="term" value="P:DNA recombination"/>
    <property type="evidence" value="ECO:0007669"/>
    <property type="project" value="UniProtKB-KW"/>
</dbReference>
<evidence type="ECO:0000256" key="14">
    <source>
        <dbReference type="ARBA" id="ARBA00023113"/>
    </source>
</evidence>
<dbReference type="GO" id="GO:0015074">
    <property type="term" value="P:DNA integration"/>
    <property type="evidence" value="ECO:0007669"/>
    <property type="project" value="UniProtKB-KW"/>
</dbReference>
<dbReference type="GO" id="GO:0046872">
    <property type="term" value="F:metal ion binding"/>
    <property type="evidence" value="ECO:0007669"/>
    <property type="project" value="UniProtKB-KW"/>
</dbReference>
<feature type="compositionally biased region" description="Basic and acidic residues" evidence="17">
    <location>
        <begin position="562"/>
        <end position="582"/>
    </location>
</feature>
<evidence type="ECO:0000256" key="8">
    <source>
        <dbReference type="ARBA" id="ARBA00022801"/>
    </source>
</evidence>
<evidence type="ECO:0000256" key="15">
    <source>
        <dbReference type="ARBA" id="ARBA00023172"/>
    </source>
</evidence>
<feature type="compositionally biased region" description="Basic and acidic residues" evidence="17">
    <location>
        <begin position="976"/>
        <end position="985"/>
    </location>
</feature>
<dbReference type="Pfam" id="PF00665">
    <property type="entry name" value="rve"/>
    <property type="match status" value="1"/>
</dbReference>
<keyword evidence="2" id="KW-1188">Viral release from host cell</keyword>
<dbReference type="InterPro" id="IPR054722">
    <property type="entry name" value="PolX-like_BBD"/>
</dbReference>
<dbReference type="PANTHER" id="PTHR42648:SF11">
    <property type="entry name" value="TRANSPOSON TY4-P GAG-POL POLYPROTEIN"/>
    <property type="match status" value="1"/>
</dbReference>
<evidence type="ECO:0000256" key="11">
    <source>
        <dbReference type="ARBA" id="ARBA00022908"/>
    </source>
</evidence>
<dbReference type="GO" id="GO:0004519">
    <property type="term" value="F:endonuclease activity"/>
    <property type="evidence" value="ECO:0007669"/>
    <property type="project" value="UniProtKB-KW"/>
</dbReference>
<evidence type="ECO:0000256" key="6">
    <source>
        <dbReference type="ARBA" id="ARBA00022741"/>
    </source>
</evidence>
<keyword evidence="10" id="KW-0460">Magnesium</keyword>
<organism evidence="19">
    <name type="scientific">Tanacetum cinerariifolium</name>
    <name type="common">Dalmatian daisy</name>
    <name type="synonym">Chrysanthemum cinerariifolium</name>
    <dbReference type="NCBI Taxonomy" id="118510"/>
    <lineage>
        <taxon>Eukaryota</taxon>
        <taxon>Viridiplantae</taxon>
        <taxon>Streptophyta</taxon>
        <taxon>Embryophyta</taxon>
        <taxon>Tracheophyta</taxon>
        <taxon>Spermatophyta</taxon>
        <taxon>Magnoliopsida</taxon>
        <taxon>eudicotyledons</taxon>
        <taxon>Gunneridae</taxon>
        <taxon>Pentapetalae</taxon>
        <taxon>asterids</taxon>
        <taxon>campanulids</taxon>
        <taxon>Asterales</taxon>
        <taxon>Asteraceae</taxon>
        <taxon>Asteroideae</taxon>
        <taxon>Anthemideae</taxon>
        <taxon>Anthemidinae</taxon>
        <taxon>Tanacetum</taxon>
    </lineage>
</organism>
<feature type="compositionally biased region" description="Polar residues" evidence="17">
    <location>
        <begin position="535"/>
        <end position="557"/>
    </location>
</feature>
<feature type="compositionally biased region" description="Polar residues" evidence="17">
    <location>
        <begin position="583"/>
        <end position="592"/>
    </location>
</feature>
<evidence type="ECO:0000256" key="2">
    <source>
        <dbReference type="ARBA" id="ARBA00022612"/>
    </source>
</evidence>
<protein>
    <submittedName>
        <fullName evidence="19">Integrase, catalytic region, zinc finger, CCHC-type, peptidase aspartic, catalytic</fullName>
    </submittedName>
</protein>
<keyword evidence="3" id="KW-0645">Protease</keyword>
<dbReference type="GO" id="GO:0003676">
    <property type="term" value="F:nucleic acid binding"/>
    <property type="evidence" value="ECO:0007669"/>
    <property type="project" value="InterPro"/>
</dbReference>
<feature type="compositionally biased region" description="Acidic residues" evidence="17">
    <location>
        <begin position="1035"/>
        <end position="1044"/>
    </location>
</feature>
<keyword evidence="6" id="KW-0547">Nucleotide-binding</keyword>
<dbReference type="SUPFAM" id="SSF53098">
    <property type="entry name" value="Ribonuclease H-like"/>
    <property type="match status" value="1"/>
</dbReference>
<dbReference type="PROSITE" id="PS50994">
    <property type="entry name" value="INTEGRASE"/>
    <property type="match status" value="1"/>
</dbReference>
<dbReference type="InterPro" id="IPR036397">
    <property type="entry name" value="RNaseH_sf"/>
</dbReference>
<dbReference type="InterPro" id="IPR057670">
    <property type="entry name" value="SH3_retrovirus"/>
</dbReference>
<dbReference type="PANTHER" id="PTHR42648">
    <property type="entry name" value="TRANSPOSASE, PUTATIVE-RELATED"/>
    <property type="match status" value="1"/>
</dbReference>
<dbReference type="GO" id="GO:0003887">
    <property type="term" value="F:DNA-directed DNA polymerase activity"/>
    <property type="evidence" value="ECO:0007669"/>
    <property type="project" value="UniProtKB-KW"/>
</dbReference>
<keyword evidence="11" id="KW-0229">DNA integration</keyword>
<evidence type="ECO:0000256" key="9">
    <source>
        <dbReference type="ARBA" id="ARBA00022840"/>
    </source>
</evidence>
<feature type="domain" description="Integrase catalytic" evidence="18">
    <location>
        <begin position="293"/>
        <end position="384"/>
    </location>
</feature>
<comment type="function">
    <text evidence="1">The aspartyl protease (PR) mediates the proteolytic cleavages of the Gag and Gag-Pol polyproteins after assembly of the VLP.</text>
</comment>
<keyword evidence="7" id="KW-0255">Endonuclease</keyword>
<dbReference type="Pfam" id="PF22936">
    <property type="entry name" value="Pol_BBD"/>
    <property type="match status" value="1"/>
</dbReference>
<evidence type="ECO:0000256" key="12">
    <source>
        <dbReference type="ARBA" id="ARBA00022918"/>
    </source>
</evidence>
<dbReference type="Pfam" id="PF25597">
    <property type="entry name" value="SH3_retrovirus"/>
    <property type="match status" value="1"/>
</dbReference>
<dbReference type="GO" id="GO:0003964">
    <property type="term" value="F:RNA-directed DNA polymerase activity"/>
    <property type="evidence" value="ECO:0007669"/>
    <property type="project" value="UniProtKB-KW"/>
</dbReference>
<keyword evidence="8" id="KW-0378">Hydrolase</keyword>
<keyword evidence="13" id="KW-0239">DNA-directed DNA polymerase</keyword>
<dbReference type="InterPro" id="IPR001584">
    <property type="entry name" value="Integrase_cat-core"/>
</dbReference>
<feature type="region of interest" description="Disordered" evidence="17">
    <location>
        <begin position="534"/>
        <end position="592"/>
    </location>
</feature>
<evidence type="ECO:0000256" key="7">
    <source>
        <dbReference type="ARBA" id="ARBA00022759"/>
    </source>
</evidence>
<evidence type="ECO:0000256" key="13">
    <source>
        <dbReference type="ARBA" id="ARBA00022932"/>
    </source>
</evidence>